<name>A0A839FLX6_9MICC</name>
<organism evidence="1 2">
    <name type="scientific">Nesterenkonia jeotgali</name>
    <dbReference type="NCBI Taxonomy" id="317018"/>
    <lineage>
        <taxon>Bacteria</taxon>
        <taxon>Bacillati</taxon>
        <taxon>Actinomycetota</taxon>
        <taxon>Actinomycetes</taxon>
        <taxon>Micrococcales</taxon>
        <taxon>Micrococcaceae</taxon>
        <taxon>Nesterenkonia</taxon>
    </lineage>
</organism>
<reference evidence="1 2" key="1">
    <citation type="submission" date="2020-08" db="EMBL/GenBank/DDBJ databases">
        <title>Sequencing the genomes of 1000 actinobacteria strains.</title>
        <authorList>
            <person name="Klenk H.-P."/>
        </authorList>
    </citation>
    <scope>NUCLEOTIDE SEQUENCE [LARGE SCALE GENOMIC DNA]</scope>
    <source>
        <strain evidence="1 2">DSM 19081</strain>
    </source>
</reference>
<dbReference type="EMBL" id="JACJIH010000001">
    <property type="protein sequence ID" value="MBA8920435.1"/>
    <property type="molecule type" value="Genomic_DNA"/>
</dbReference>
<sequence>MADLIKASDLKDYGLTEAQSSTPLVARLIRSASEQVLDAAGSPIGGLRSTVTLVQPAGSVLFRLPGLPIQEVHEVTVDGVPMTDYLVVSGGLYRADRWGVNAPAVVAVDYTHGVPEVPADIEDLVCRMVLAGVLNSIDGPEGMVLNNGNISSVAIDDFREAYATGRDVEAVTEMTLPERTRERLAARFGAGGPSVGSSYE</sequence>
<comment type="caution">
    <text evidence="1">The sequence shown here is derived from an EMBL/GenBank/DDBJ whole genome shotgun (WGS) entry which is preliminary data.</text>
</comment>
<gene>
    <name evidence="1" type="ORF">HNR24_000368</name>
</gene>
<dbReference type="AlphaFoldDB" id="A0A839FLX6"/>
<proteinExistence type="predicted"/>
<dbReference type="RefSeq" id="WP_182494847.1">
    <property type="nucleotide sequence ID" value="NZ_BAAAKT010000002.1"/>
</dbReference>
<protein>
    <submittedName>
        <fullName evidence="1">Uncharacterized protein</fullName>
    </submittedName>
</protein>
<evidence type="ECO:0000313" key="2">
    <source>
        <dbReference type="Proteomes" id="UP000546252"/>
    </source>
</evidence>
<accession>A0A839FLX6</accession>
<evidence type="ECO:0000313" key="1">
    <source>
        <dbReference type="EMBL" id="MBA8920435.1"/>
    </source>
</evidence>
<dbReference type="Proteomes" id="UP000546252">
    <property type="component" value="Unassembled WGS sequence"/>
</dbReference>